<dbReference type="Gene3D" id="3.40.50.720">
    <property type="entry name" value="NAD(P)-binding Rossmann-like Domain"/>
    <property type="match status" value="1"/>
</dbReference>
<evidence type="ECO:0000256" key="8">
    <source>
        <dbReference type="SAM" id="Phobius"/>
    </source>
</evidence>
<dbReference type="EMBL" id="CP036274">
    <property type="protein sequence ID" value="QDU30576.1"/>
    <property type="molecule type" value="Genomic_DNA"/>
</dbReference>
<dbReference type="GO" id="GO:0016020">
    <property type="term" value="C:membrane"/>
    <property type="evidence" value="ECO:0007669"/>
    <property type="project" value="UniProtKB-SubCell"/>
</dbReference>
<evidence type="ECO:0000313" key="11">
    <source>
        <dbReference type="Proteomes" id="UP000315017"/>
    </source>
</evidence>
<dbReference type="GO" id="GO:1902600">
    <property type="term" value="P:proton transmembrane transport"/>
    <property type="evidence" value="ECO:0007669"/>
    <property type="project" value="InterPro"/>
</dbReference>
<feature type="transmembrane region" description="Helical" evidence="8">
    <location>
        <begin position="29"/>
        <end position="47"/>
    </location>
</feature>
<evidence type="ECO:0000313" key="10">
    <source>
        <dbReference type="EMBL" id="QDU30576.1"/>
    </source>
</evidence>
<comment type="similarity">
    <text evidence="2">Belongs to the monovalent cation:proton antiporter 2 (CPA2) transporter (TC 2.A.37) family.</text>
</comment>
<feature type="transmembrane region" description="Helical" evidence="8">
    <location>
        <begin position="77"/>
        <end position="97"/>
    </location>
</feature>
<keyword evidence="6 8" id="KW-0472">Membrane</keyword>
<keyword evidence="4 8" id="KW-0812">Transmembrane</keyword>
<dbReference type="InterPro" id="IPR003148">
    <property type="entry name" value="RCK_N"/>
</dbReference>
<dbReference type="OrthoDB" id="9793589at2"/>
<feature type="transmembrane region" description="Helical" evidence="8">
    <location>
        <begin position="267"/>
        <end position="284"/>
    </location>
</feature>
<evidence type="ECO:0000259" key="9">
    <source>
        <dbReference type="PROSITE" id="PS51201"/>
    </source>
</evidence>
<accession>A0A517YK34</accession>
<gene>
    <name evidence="10" type="primary">ybaL</name>
    <name evidence="10" type="ORF">ETAA8_57220</name>
</gene>
<feature type="transmembrane region" description="Helical" evidence="8">
    <location>
        <begin position="170"/>
        <end position="193"/>
    </location>
</feature>
<evidence type="ECO:0000256" key="7">
    <source>
        <dbReference type="SAM" id="MobiDB-lite"/>
    </source>
</evidence>
<dbReference type="AlphaFoldDB" id="A0A517YK34"/>
<dbReference type="PANTHER" id="PTHR42751:SF1">
    <property type="entry name" value="CATION_PROTON ANTIPORTER YBAL-RELATED"/>
    <property type="match status" value="1"/>
</dbReference>
<evidence type="ECO:0000256" key="5">
    <source>
        <dbReference type="ARBA" id="ARBA00022989"/>
    </source>
</evidence>
<feature type="domain" description="RCK N-terminal" evidence="9">
    <location>
        <begin position="445"/>
        <end position="561"/>
    </location>
</feature>
<organism evidence="10 11">
    <name type="scientific">Anatilimnocola aggregata</name>
    <dbReference type="NCBI Taxonomy" id="2528021"/>
    <lineage>
        <taxon>Bacteria</taxon>
        <taxon>Pseudomonadati</taxon>
        <taxon>Planctomycetota</taxon>
        <taxon>Planctomycetia</taxon>
        <taxon>Pirellulales</taxon>
        <taxon>Pirellulaceae</taxon>
        <taxon>Anatilimnocola</taxon>
    </lineage>
</organism>
<feature type="transmembrane region" description="Helical" evidence="8">
    <location>
        <begin position="109"/>
        <end position="132"/>
    </location>
</feature>
<keyword evidence="11" id="KW-1185">Reference proteome</keyword>
<feature type="transmembrane region" description="Helical" evidence="8">
    <location>
        <begin position="54"/>
        <end position="71"/>
    </location>
</feature>
<feature type="transmembrane region" description="Helical" evidence="8">
    <location>
        <begin position="138"/>
        <end position="158"/>
    </location>
</feature>
<comment type="subcellular location">
    <subcellularLocation>
        <location evidence="1">Membrane</location>
        <topology evidence="1">Multi-pass membrane protein</topology>
    </subcellularLocation>
</comment>
<feature type="transmembrane region" description="Helical" evidence="8">
    <location>
        <begin position="384"/>
        <end position="404"/>
    </location>
</feature>
<proteinExistence type="inferred from homology"/>
<feature type="transmembrane region" description="Helical" evidence="8">
    <location>
        <begin position="293"/>
        <end position="311"/>
    </location>
</feature>
<dbReference type="Pfam" id="PF02254">
    <property type="entry name" value="TrkA_N"/>
    <property type="match status" value="1"/>
</dbReference>
<feature type="region of interest" description="Disordered" evidence="7">
    <location>
        <begin position="610"/>
        <end position="633"/>
    </location>
</feature>
<dbReference type="PANTHER" id="PTHR42751">
    <property type="entry name" value="SODIUM/HYDROGEN EXCHANGER FAMILY/TRKA DOMAIN PROTEIN"/>
    <property type="match status" value="1"/>
</dbReference>
<dbReference type="InterPro" id="IPR036291">
    <property type="entry name" value="NAD(P)-bd_dom_sf"/>
</dbReference>
<evidence type="ECO:0000256" key="3">
    <source>
        <dbReference type="ARBA" id="ARBA00022448"/>
    </source>
</evidence>
<dbReference type="Gene3D" id="1.20.1530.20">
    <property type="match status" value="1"/>
</dbReference>
<evidence type="ECO:0000256" key="6">
    <source>
        <dbReference type="ARBA" id="ARBA00023136"/>
    </source>
</evidence>
<feature type="transmembrane region" description="Helical" evidence="8">
    <location>
        <begin position="205"/>
        <end position="224"/>
    </location>
</feature>
<feature type="transmembrane region" description="Helical" evidence="8">
    <location>
        <begin position="323"/>
        <end position="345"/>
    </location>
</feature>
<keyword evidence="5 8" id="KW-1133">Transmembrane helix</keyword>
<dbReference type="RefSeq" id="WP_145096285.1">
    <property type="nucleotide sequence ID" value="NZ_CP036274.1"/>
</dbReference>
<evidence type="ECO:0000256" key="2">
    <source>
        <dbReference type="ARBA" id="ARBA00005551"/>
    </source>
</evidence>
<dbReference type="PROSITE" id="PS51201">
    <property type="entry name" value="RCK_N"/>
    <property type="match status" value="1"/>
</dbReference>
<reference evidence="10 11" key="1">
    <citation type="submission" date="2019-02" db="EMBL/GenBank/DDBJ databases">
        <title>Deep-cultivation of Planctomycetes and their phenomic and genomic characterization uncovers novel biology.</title>
        <authorList>
            <person name="Wiegand S."/>
            <person name="Jogler M."/>
            <person name="Boedeker C."/>
            <person name="Pinto D."/>
            <person name="Vollmers J."/>
            <person name="Rivas-Marin E."/>
            <person name="Kohn T."/>
            <person name="Peeters S.H."/>
            <person name="Heuer A."/>
            <person name="Rast P."/>
            <person name="Oberbeckmann S."/>
            <person name="Bunk B."/>
            <person name="Jeske O."/>
            <person name="Meyerdierks A."/>
            <person name="Storesund J.E."/>
            <person name="Kallscheuer N."/>
            <person name="Luecker S."/>
            <person name="Lage O.M."/>
            <person name="Pohl T."/>
            <person name="Merkel B.J."/>
            <person name="Hornburger P."/>
            <person name="Mueller R.-W."/>
            <person name="Bruemmer F."/>
            <person name="Labrenz M."/>
            <person name="Spormann A.M."/>
            <person name="Op den Camp H."/>
            <person name="Overmann J."/>
            <person name="Amann R."/>
            <person name="Jetten M.S.M."/>
            <person name="Mascher T."/>
            <person name="Medema M.H."/>
            <person name="Devos D.P."/>
            <person name="Kaster A.-K."/>
            <person name="Ovreas L."/>
            <person name="Rohde M."/>
            <person name="Galperin M.Y."/>
            <person name="Jogler C."/>
        </authorList>
    </citation>
    <scope>NUCLEOTIDE SEQUENCE [LARGE SCALE GENOMIC DNA]</scope>
    <source>
        <strain evidence="10 11">ETA_A8</strain>
    </source>
</reference>
<protein>
    <submittedName>
        <fullName evidence="10">Inner membrane protein YbaL</fullName>
    </submittedName>
</protein>
<name>A0A517YK34_9BACT</name>
<sequence length="633" mass="67508">MHSLDTLSTFATSLLAASPAAHSDHLELIITLTSGLAAALFMGYITHRVGLSPIVGYLLAGIAVGPYTPGVEANVELAQQMAEIGVILLMFGVGLHFHFKELLAVRRVAVPGAVGQSLIATGLGVVVAYFFGWTVSSGLVFGMAISVASTVVLLRVLSDNNDLHTPTGHIAVGWLVVEDLFTVLVLVLMPVLFGSANSSLADIGLAILIAVIKIGLLVAFVMFVGGKAIPWFLARIAQTRSRELFTLTVLVVALGIAVGAAKVFDVSMALGAFLAGMVVGRSDFSSRAASEALPMRDAFAVLFFVSVGMLFDPNQLITSPGLIAATLGIVLLGKPLAALAIVILLRYPLRIGLSVAVALAQIGEFSFILAGVGMSLNVFTSQQYNALIAAAIVSISINPILYRLTDYLEERAKKSPRLWKLINGNSHVESTQQAPDDEHPEKHDHGQAVVIGYGPVGRTLCRLLQENGIEPTVIEMNLTTVRQLREDGMRAVYGDSAHKETQLEAGTSQADVFILSASGLRNSQEVIRLARECNPKIRVFARASYLREIPSLTRAGADVVFTGEGEVAMSMTEFILRQMGAGPEQIDRERDRIRNELFGSAAVLEILLPPTAKPMPEQPETSADEALPADPTT</sequence>
<dbReference type="Pfam" id="PF00999">
    <property type="entry name" value="Na_H_Exchanger"/>
    <property type="match status" value="1"/>
</dbReference>
<feature type="transmembrane region" description="Helical" evidence="8">
    <location>
        <begin position="352"/>
        <end position="372"/>
    </location>
</feature>
<dbReference type="InterPro" id="IPR006153">
    <property type="entry name" value="Cation/H_exchanger_TM"/>
</dbReference>
<dbReference type="KEGG" id="aagg:ETAA8_57220"/>
<dbReference type="SUPFAM" id="SSF51735">
    <property type="entry name" value="NAD(P)-binding Rossmann-fold domains"/>
    <property type="match status" value="1"/>
</dbReference>
<dbReference type="GO" id="GO:0006813">
    <property type="term" value="P:potassium ion transport"/>
    <property type="evidence" value="ECO:0007669"/>
    <property type="project" value="InterPro"/>
</dbReference>
<dbReference type="Proteomes" id="UP000315017">
    <property type="component" value="Chromosome"/>
</dbReference>
<dbReference type="GO" id="GO:0015297">
    <property type="term" value="F:antiporter activity"/>
    <property type="evidence" value="ECO:0007669"/>
    <property type="project" value="InterPro"/>
</dbReference>
<evidence type="ECO:0000256" key="1">
    <source>
        <dbReference type="ARBA" id="ARBA00004141"/>
    </source>
</evidence>
<evidence type="ECO:0000256" key="4">
    <source>
        <dbReference type="ARBA" id="ARBA00022692"/>
    </source>
</evidence>
<feature type="transmembrane region" description="Helical" evidence="8">
    <location>
        <begin position="244"/>
        <end position="261"/>
    </location>
</feature>
<keyword evidence="3" id="KW-0813">Transport</keyword>
<dbReference type="InterPro" id="IPR038770">
    <property type="entry name" value="Na+/solute_symporter_sf"/>
</dbReference>